<protein>
    <submittedName>
        <fullName evidence="2">NERD domain-containing protein</fullName>
    </submittedName>
</protein>
<dbReference type="RefSeq" id="WP_344668182.1">
    <property type="nucleotide sequence ID" value="NZ_BAAAQN010000032.1"/>
</dbReference>
<keyword evidence="3" id="KW-1185">Reference proteome</keyword>
<evidence type="ECO:0000313" key="3">
    <source>
        <dbReference type="Proteomes" id="UP001500751"/>
    </source>
</evidence>
<dbReference type="PROSITE" id="PS50965">
    <property type="entry name" value="NERD"/>
    <property type="match status" value="1"/>
</dbReference>
<accession>A0ABN2UTM7</accession>
<dbReference type="EMBL" id="BAAAQN010000032">
    <property type="protein sequence ID" value="GAA2042198.1"/>
    <property type="molecule type" value="Genomic_DNA"/>
</dbReference>
<feature type="domain" description="NERD" evidence="1">
    <location>
        <begin position="119"/>
        <end position="230"/>
    </location>
</feature>
<evidence type="ECO:0000259" key="1">
    <source>
        <dbReference type="PROSITE" id="PS50965"/>
    </source>
</evidence>
<proteinExistence type="predicted"/>
<reference evidence="2 3" key="1">
    <citation type="journal article" date="2019" name="Int. J. Syst. Evol. Microbiol.">
        <title>The Global Catalogue of Microorganisms (GCM) 10K type strain sequencing project: providing services to taxonomists for standard genome sequencing and annotation.</title>
        <authorList>
            <consortium name="The Broad Institute Genomics Platform"/>
            <consortium name="The Broad Institute Genome Sequencing Center for Infectious Disease"/>
            <person name="Wu L."/>
            <person name="Ma J."/>
        </authorList>
    </citation>
    <scope>NUCLEOTIDE SEQUENCE [LARGE SCALE GENOMIC DNA]</scope>
    <source>
        <strain evidence="2 3">JCM 16014</strain>
    </source>
</reference>
<gene>
    <name evidence="2" type="ORF">GCM10009839_51060</name>
</gene>
<comment type="caution">
    <text evidence="2">The sequence shown here is derived from an EMBL/GenBank/DDBJ whole genome shotgun (WGS) entry which is preliminary data.</text>
</comment>
<sequence>MGELTVKAWKRYGKDRLYITDAQTQANVGYYDRQTSELHIDDPTLRYAALDALSPFLSGEIPALAHVIEATPPPPDRDLTTNSAGAAIAERAAELSPGRFQRLAAKVLGIRTEATSWEVGAAGERLVGHRLDLLNARGWNVLHSVTLKSGADIDHILIGPAGVFTINTKHHPRARITVNGDFTRVNGHLHPYVRNSRHEAASATKRLSAACGRPIHVRGLVAFVGMDSLDVKAAPADVLITPGKRIERLFQSMPQVLSPDVQARIFAVARYENFWRV</sequence>
<organism evidence="2 3">
    <name type="scientific">Catenulispora yoronensis</name>
    <dbReference type="NCBI Taxonomy" id="450799"/>
    <lineage>
        <taxon>Bacteria</taxon>
        <taxon>Bacillati</taxon>
        <taxon>Actinomycetota</taxon>
        <taxon>Actinomycetes</taxon>
        <taxon>Catenulisporales</taxon>
        <taxon>Catenulisporaceae</taxon>
        <taxon>Catenulispora</taxon>
    </lineage>
</organism>
<dbReference type="Proteomes" id="UP001500751">
    <property type="component" value="Unassembled WGS sequence"/>
</dbReference>
<dbReference type="InterPro" id="IPR011528">
    <property type="entry name" value="NERD"/>
</dbReference>
<dbReference type="Pfam" id="PF08378">
    <property type="entry name" value="NERD"/>
    <property type="match status" value="1"/>
</dbReference>
<name>A0ABN2UTM7_9ACTN</name>
<evidence type="ECO:0000313" key="2">
    <source>
        <dbReference type="EMBL" id="GAA2042198.1"/>
    </source>
</evidence>